<comment type="caution">
    <text evidence="1">The sequence shown here is derived from an EMBL/GenBank/DDBJ whole genome shotgun (WGS) entry which is preliminary data.</text>
</comment>
<dbReference type="Gene3D" id="3.60.15.10">
    <property type="entry name" value="Ribonuclease Z/Hydroxyacylglutathione hydrolase-like"/>
    <property type="match status" value="1"/>
</dbReference>
<evidence type="ECO:0008006" key="2">
    <source>
        <dbReference type="Google" id="ProtNLM"/>
    </source>
</evidence>
<protein>
    <recommendedName>
        <fullName evidence="2">Metallo-beta-lactamase domain-containing protein</fullName>
    </recommendedName>
</protein>
<proteinExistence type="predicted"/>
<sequence>SNHKMLKESRKKVLKLADFIIPGHGNIYKVK</sequence>
<accession>X0YXM8</accession>
<name>X0YXM8_9ZZZZ</name>
<feature type="non-terminal residue" evidence="1">
    <location>
        <position position="1"/>
    </location>
</feature>
<gene>
    <name evidence="1" type="ORF">S01H1_62478</name>
</gene>
<organism evidence="1">
    <name type="scientific">marine sediment metagenome</name>
    <dbReference type="NCBI Taxonomy" id="412755"/>
    <lineage>
        <taxon>unclassified sequences</taxon>
        <taxon>metagenomes</taxon>
        <taxon>ecological metagenomes</taxon>
    </lineage>
</organism>
<dbReference type="AlphaFoldDB" id="X0YXM8"/>
<dbReference type="InterPro" id="IPR036866">
    <property type="entry name" value="RibonucZ/Hydroxyglut_hydro"/>
</dbReference>
<evidence type="ECO:0000313" key="1">
    <source>
        <dbReference type="EMBL" id="GAG41326.1"/>
    </source>
</evidence>
<dbReference type="EMBL" id="BARS01041038">
    <property type="protein sequence ID" value="GAG41326.1"/>
    <property type="molecule type" value="Genomic_DNA"/>
</dbReference>
<reference evidence="1" key="1">
    <citation type="journal article" date="2014" name="Front. Microbiol.">
        <title>High frequency of phylogenetically diverse reductive dehalogenase-homologous genes in deep subseafloor sedimentary metagenomes.</title>
        <authorList>
            <person name="Kawai M."/>
            <person name="Futagami T."/>
            <person name="Toyoda A."/>
            <person name="Takaki Y."/>
            <person name="Nishi S."/>
            <person name="Hori S."/>
            <person name="Arai W."/>
            <person name="Tsubouchi T."/>
            <person name="Morono Y."/>
            <person name="Uchiyama I."/>
            <person name="Ito T."/>
            <person name="Fujiyama A."/>
            <person name="Inagaki F."/>
            <person name="Takami H."/>
        </authorList>
    </citation>
    <scope>NUCLEOTIDE SEQUENCE</scope>
    <source>
        <strain evidence="1">Expedition CK06-06</strain>
    </source>
</reference>